<dbReference type="Proteomes" id="UP001153069">
    <property type="component" value="Unassembled WGS sequence"/>
</dbReference>
<sequence>MSEADEIPVHLMPVAALLGMVALTCAARAGYIIYVNLTYEPLSRKPAPAIALDSNPFMLLCGVLVACLAGYGKIVATINEAYAKSEHALFDPFDLLGLTEADASDKAVVTSAYREMAKIHHPDKGGSQEMFMKIQYAYEALTDELGMQNFQKYGHPDGPVSVPSFQLALPSWLIFPEGNVAVIMLVLYLAMFAGIAYIVVSQLNKKEPEVKATMDTNTVSLDDLGYLGKVLSPTSSHFEVLLAIASTPENIVWAQDNLDKIEVMRKEAIEEKKNVKPESKKKESMTFDELDEGGWDDDDEEEDESAKQAAMLAKKAEEEKARHMEQLKKATGQAKEPLEGIDEGVVGHAWVQATLFEKGHWPPKNLYFLKDQKFDYKGKKVSALDQPGLQRNLQMTMGRINSRMLNTHPELLAAGEKKLLDQTYFKNNLEYRSRAGVLLEATLRLAICLNSYSLTKTIVEAVAQFKIGCTGDNVEWFEGVIKREYGCLPRLEIKEKKIETPGESEIATGDLCCMEVDLERTHAEKFTTRKIEMFKKQGIPPQVAFQSFREGWWFLVRAQRIDGEGKPNEIDKESPLVAKLDSEDLQKFEDVNADDSLFQAWPMLVRNIAQKSGRVKLQFKAPSVAGKYKFVVTVMSQEFLGADDEFSLEAQVVDIETLDREVKTKGEQIGMVMNPNQAKEEGEAKAEPVD</sequence>
<dbReference type="GO" id="GO:0031207">
    <property type="term" value="C:Sec62/Sec63 complex"/>
    <property type="evidence" value="ECO:0007669"/>
    <property type="project" value="TreeGrafter"/>
</dbReference>
<feature type="transmembrane region" description="Helical" evidence="2">
    <location>
        <begin position="57"/>
        <end position="76"/>
    </location>
</feature>
<dbReference type="Gene3D" id="2.60.40.150">
    <property type="entry name" value="C2 domain"/>
    <property type="match status" value="1"/>
</dbReference>
<dbReference type="SMART" id="SM00271">
    <property type="entry name" value="DnaJ"/>
    <property type="match status" value="1"/>
</dbReference>
<organism evidence="4 5">
    <name type="scientific">Seminavis robusta</name>
    <dbReference type="NCBI Taxonomy" id="568900"/>
    <lineage>
        <taxon>Eukaryota</taxon>
        <taxon>Sar</taxon>
        <taxon>Stramenopiles</taxon>
        <taxon>Ochrophyta</taxon>
        <taxon>Bacillariophyta</taxon>
        <taxon>Bacillariophyceae</taxon>
        <taxon>Bacillariophycidae</taxon>
        <taxon>Naviculales</taxon>
        <taxon>Naviculaceae</taxon>
        <taxon>Seminavis</taxon>
    </lineage>
</organism>
<dbReference type="GO" id="GO:0008320">
    <property type="term" value="F:protein transmembrane transporter activity"/>
    <property type="evidence" value="ECO:0007669"/>
    <property type="project" value="TreeGrafter"/>
</dbReference>
<dbReference type="PROSITE" id="PS50076">
    <property type="entry name" value="DNAJ_2"/>
    <property type="match status" value="1"/>
</dbReference>
<name>A0A9N8E3Q5_9STRA</name>
<dbReference type="InterPro" id="IPR001623">
    <property type="entry name" value="DnaJ_domain"/>
</dbReference>
<dbReference type="InterPro" id="IPR035892">
    <property type="entry name" value="C2_domain_sf"/>
</dbReference>
<dbReference type="OrthoDB" id="10250354at2759"/>
<feature type="domain" description="J" evidence="3">
    <location>
        <begin position="91"/>
        <end position="154"/>
    </location>
</feature>
<keyword evidence="2" id="KW-0472">Membrane</keyword>
<comment type="caution">
    <text evidence="4">The sequence shown here is derived from an EMBL/GenBank/DDBJ whole genome shotgun (WGS) entry which is preliminary data.</text>
</comment>
<keyword evidence="5" id="KW-1185">Reference proteome</keyword>
<accession>A0A9N8E3Q5</accession>
<gene>
    <name evidence="4" type="ORF">SEMRO_627_G177900.1</name>
</gene>
<feature type="region of interest" description="Disordered" evidence="1">
    <location>
        <begin position="273"/>
        <end position="310"/>
    </location>
</feature>
<feature type="transmembrane region" description="Helical" evidence="2">
    <location>
        <begin position="180"/>
        <end position="200"/>
    </location>
</feature>
<dbReference type="GO" id="GO:0006620">
    <property type="term" value="P:post-translational protein targeting to endoplasmic reticulum membrane"/>
    <property type="evidence" value="ECO:0007669"/>
    <property type="project" value="TreeGrafter"/>
</dbReference>
<feature type="transmembrane region" description="Helical" evidence="2">
    <location>
        <begin position="12"/>
        <end position="37"/>
    </location>
</feature>
<feature type="compositionally biased region" description="Acidic residues" evidence="1">
    <location>
        <begin position="286"/>
        <end position="304"/>
    </location>
</feature>
<dbReference type="InterPro" id="IPR036869">
    <property type="entry name" value="J_dom_sf"/>
</dbReference>
<protein>
    <submittedName>
        <fullName evidence="4">Translocation protein SEC63 homolog</fullName>
    </submittedName>
</protein>
<dbReference type="Pfam" id="PF00226">
    <property type="entry name" value="DnaJ"/>
    <property type="match status" value="1"/>
</dbReference>
<feature type="compositionally biased region" description="Basic and acidic residues" evidence="1">
    <location>
        <begin position="273"/>
        <end position="285"/>
    </location>
</feature>
<evidence type="ECO:0000259" key="3">
    <source>
        <dbReference type="PROSITE" id="PS50076"/>
    </source>
</evidence>
<evidence type="ECO:0000313" key="5">
    <source>
        <dbReference type="Proteomes" id="UP001153069"/>
    </source>
</evidence>
<keyword evidence="2" id="KW-0812">Transmembrane</keyword>
<dbReference type="PANTHER" id="PTHR24075">
    <property type="entry name" value="SEC63 DOMAIN-CONTAINING"/>
    <property type="match status" value="1"/>
</dbReference>
<dbReference type="GO" id="GO:0003723">
    <property type="term" value="F:RNA binding"/>
    <property type="evidence" value="ECO:0007669"/>
    <property type="project" value="TreeGrafter"/>
</dbReference>
<reference evidence="4" key="1">
    <citation type="submission" date="2020-06" db="EMBL/GenBank/DDBJ databases">
        <authorList>
            <consortium name="Plant Systems Biology data submission"/>
        </authorList>
    </citation>
    <scope>NUCLEOTIDE SEQUENCE</scope>
    <source>
        <strain evidence="4">D6</strain>
    </source>
</reference>
<proteinExistence type="predicted"/>
<dbReference type="SUPFAM" id="SSF46565">
    <property type="entry name" value="Chaperone J-domain"/>
    <property type="match status" value="1"/>
</dbReference>
<keyword evidence="2" id="KW-1133">Transmembrane helix</keyword>
<dbReference type="PANTHER" id="PTHR24075:SF0">
    <property type="entry name" value="TRANSLOCATION PROTEIN SEC63 HOMOLOG"/>
    <property type="match status" value="1"/>
</dbReference>
<dbReference type="CDD" id="cd06257">
    <property type="entry name" value="DnaJ"/>
    <property type="match status" value="1"/>
</dbReference>
<dbReference type="GO" id="GO:0006614">
    <property type="term" value="P:SRP-dependent cotranslational protein targeting to membrane"/>
    <property type="evidence" value="ECO:0007669"/>
    <property type="project" value="TreeGrafter"/>
</dbReference>
<evidence type="ECO:0000256" key="2">
    <source>
        <dbReference type="SAM" id="Phobius"/>
    </source>
</evidence>
<evidence type="ECO:0000256" key="1">
    <source>
        <dbReference type="SAM" id="MobiDB-lite"/>
    </source>
</evidence>
<dbReference type="AlphaFoldDB" id="A0A9N8E3Q5"/>
<evidence type="ECO:0000313" key="4">
    <source>
        <dbReference type="EMBL" id="CAB9514027.1"/>
    </source>
</evidence>
<dbReference type="EMBL" id="CAICTM010000626">
    <property type="protein sequence ID" value="CAB9514027.1"/>
    <property type="molecule type" value="Genomic_DNA"/>
</dbReference>
<dbReference type="Gene3D" id="1.10.287.110">
    <property type="entry name" value="DnaJ domain"/>
    <property type="match status" value="1"/>
</dbReference>